<name>A0ABT5C7H8_9BACT</name>
<keyword evidence="3" id="KW-0238">DNA-binding</keyword>
<evidence type="ECO:0000256" key="1">
    <source>
        <dbReference type="ARBA" id="ARBA00009437"/>
    </source>
</evidence>
<dbReference type="Pfam" id="PF00126">
    <property type="entry name" value="HTH_1"/>
    <property type="match status" value="1"/>
</dbReference>
<dbReference type="InterPro" id="IPR036390">
    <property type="entry name" value="WH_DNA-bd_sf"/>
</dbReference>
<evidence type="ECO:0000259" key="5">
    <source>
        <dbReference type="PROSITE" id="PS50931"/>
    </source>
</evidence>
<proteinExistence type="inferred from homology"/>
<sequence>MLDWDDLRYFLAVARHGNLSAAARALKVTQPTVGRRVAAFERRLGARLFQRSPSGFTLSAAGESVLGHAERMEQDALAAERAAAGRDAGLRGHLRITASEWLATRVLGPLLVPFLARHPAISVDLIADARWLSLPRREADIALRPAAFEHHEVFQREVARIAFGLYASEDYLAEHGPPDWGRQCEGHALVTMNDDPPAIADLSWVRAVAAKARVAARTNGREPQATMGAAGVGLVCLPRYLGDATAGLRLLSPPSPPPGRKLWLGVHRDTRGVPRVKALVAFVVDALGPLRSALDPGARPRASGGERPRYRP</sequence>
<reference evidence="6 7" key="1">
    <citation type="submission" date="2023-01" db="EMBL/GenBank/DDBJ databases">
        <title>Minimal conservation of predation-associated metabolite biosynthetic gene clusters underscores biosynthetic potential of Myxococcota including descriptions for ten novel species: Archangium lansinium sp. nov., Myxococcus landrumus sp. nov., Nannocystis bai.</title>
        <authorList>
            <person name="Ahearne A."/>
            <person name="Stevens C."/>
            <person name="Dowd S."/>
        </authorList>
    </citation>
    <scope>NUCLEOTIDE SEQUENCE [LARGE SCALE GENOMIC DNA]</scope>
    <source>
        <strain evidence="6 7">WIWO2</strain>
    </source>
</reference>
<dbReference type="EMBL" id="JAQNDK010000004">
    <property type="protein sequence ID" value="MDC0682382.1"/>
    <property type="molecule type" value="Genomic_DNA"/>
</dbReference>
<keyword evidence="4" id="KW-0804">Transcription</keyword>
<evidence type="ECO:0000256" key="4">
    <source>
        <dbReference type="ARBA" id="ARBA00023163"/>
    </source>
</evidence>
<evidence type="ECO:0000256" key="2">
    <source>
        <dbReference type="ARBA" id="ARBA00023015"/>
    </source>
</evidence>
<dbReference type="Pfam" id="PF03466">
    <property type="entry name" value="LysR_substrate"/>
    <property type="match status" value="1"/>
</dbReference>
<dbReference type="Gene3D" id="3.40.190.290">
    <property type="match status" value="1"/>
</dbReference>
<keyword evidence="7" id="KW-1185">Reference proteome</keyword>
<dbReference type="Gene3D" id="1.10.10.10">
    <property type="entry name" value="Winged helix-like DNA-binding domain superfamily/Winged helix DNA-binding domain"/>
    <property type="match status" value="1"/>
</dbReference>
<protein>
    <submittedName>
        <fullName evidence="6">LysR family transcriptional regulator</fullName>
    </submittedName>
</protein>
<comment type="caution">
    <text evidence="6">The sequence shown here is derived from an EMBL/GenBank/DDBJ whole genome shotgun (WGS) entry which is preliminary data.</text>
</comment>
<dbReference type="PANTHER" id="PTHR30537">
    <property type="entry name" value="HTH-TYPE TRANSCRIPTIONAL REGULATOR"/>
    <property type="match status" value="1"/>
</dbReference>
<dbReference type="PANTHER" id="PTHR30537:SF3">
    <property type="entry name" value="TRANSCRIPTIONAL REGULATORY PROTEIN"/>
    <property type="match status" value="1"/>
</dbReference>
<comment type="similarity">
    <text evidence="1">Belongs to the LysR transcriptional regulatory family.</text>
</comment>
<evidence type="ECO:0000313" key="7">
    <source>
        <dbReference type="Proteomes" id="UP001217485"/>
    </source>
</evidence>
<dbReference type="InterPro" id="IPR000847">
    <property type="entry name" value="LysR_HTH_N"/>
</dbReference>
<gene>
    <name evidence="6" type="ORF">POL72_31930</name>
</gene>
<accession>A0ABT5C7H8</accession>
<evidence type="ECO:0000313" key="6">
    <source>
        <dbReference type="EMBL" id="MDC0682382.1"/>
    </source>
</evidence>
<dbReference type="Proteomes" id="UP001217485">
    <property type="component" value="Unassembled WGS sequence"/>
</dbReference>
<dbReference type="InterPro" id="IPR036388">
    <property type="entry name" value="WH-like_DNA-bd_sf"/>
</dbReference>
<evidence type="ECO:0000256" key="3">
    <source>
        <dbReference type="ARBA" id="ARBA00023125"/>
    </source>
</evidence>
<dbReference type="InterPro" id="IPR058163">
    <property type="entry name" value="LysR-type_TF_proteobact-type"/>
</dbReference>
<dbReference type="RefSeq" id="WP_272100257.1">
    <property type="nucleotide sequence ID" value="NZ_JAQNDK010000004.1"/>
</dbReference>
<dbReference type="SUPFAM" id="SSF53850">
    <property type="entry name" value="Periplasmic binding protein-like II"/>
    <property type="match status" value="1"/>
</dbReference>
<keyword evidence="2" id="KW-0805">Transcription regulation</keyword>
<dbReference type="PRINTS" id="PR00039">
    <property type="entry name" value="HTHLYSR"/>
</dbReference>
<feature type="domain" description="HTH lysR-type" evidence="5">
    <location>
        <begin position="2"/>
        <end position="59"/>
    </location>
</feature>
<dbReference type="SUPFAM" id="SSF46785">
    <property type="entry name" value="Winged helix' DNA-binding domain"/>
    <property type="match status" value="1"/>
</dbReference>
<dbReference type="PROSITE" id="PS50931">
    <property type="entry name" value="HTH_LYSR"/>
    <property type="match status" value="1"/>
</dbReference>
<organism evidence="6 7">
    <name type="scientific">Sorangium atrum</name>
    <dbReference type="NCBI Taxonomy" id="2995308"/>
    <lineage>
        <taxon>Bacteria</taxon>
        <taxon>Pseudomonadati</taxon>
        <taxon>Myxococcota</taxon>
        <taxon>Polyangia</taxon>
        <taxon>Polyangiales</taxon>
        <taxon>Polyangiaceae</taxon>
        <taxon>Sorangium</taxon>
    </lineage>
</organism>
<dbReference type="InterPro" id="IPR005119">
    <property type="entry name" value="LysR_subst-bd"/>
</dbReference>